<organism evidence="7 8">
    <name type="scientific">Mesorhabditis spiculigera</name>
    <dbReference type="NCBI Taxonomy" id="96644"/>
    <lineage>
        <taxon>Eukaryota</taxon>
        <taxon>Metazoa</taxon>
        <taxon>Ecdysozoa</taxon>
        <taxon>Nematoda</taxon>
        <taxon>Chromadorea</taxon>
        <taxon>Rhabditida</taxon>
        <taxon>Rhabditina</taxon>
        <taxon>Rhabditomorpha</taxon>
        <taxon>Rhabditoidea</taxon>
        <taxon>Rhabditidae</taxon>
        <taxon>Mesorhabditinae</taxon>
        <taxon>Mesorhabditis</taxon>
    </lineage>
</organism>
<evidence type="ECO:0000256" key="1">
    <source>
        <dbReference type="ARBA" id="ARBA00004370"/>
    </source>
</evidence>
<dbReference type="Proteomes" id="UP001177023">
    <property type="component" value="Unassembled WGS sequence"/>
</dbReference>
<comment type="caution">
    <text evidence="7">The sequence shown here is derived from an EMBL/GenBank/DDBJ whole genome shotgun (WGS) entry which is preliminary data.</text>
</comment>
<feature type="transmembrane region" description="Helical" evidence="5">
    <location>
        <begin position="67"/>
        <end position="90"/>
    </location>
</feature>
<dbReference type="GO" id="GO:0016020">
    <property type="term" value="C:membrane"/>
    <property type="evidence" value="ECO:0007669"/>
    <property type="project" value="UniProtKB-SubCell"/>
</dbReference>
<feature type="non-terminal residue" evidence="7">
    <location>
        <position position="1"/>
    </location>
</feature>
<keyword evidence="2 5" id="KW-0812">Transmembrane</keyword>
<evidence type="ECO:0000313" key="7">
    <source>
        <dbReference type="EMBL" id="CAJ0574985.1"/>
    </source>
</evidence>
<dbReference type="SUPFAM" id="SSF81321">
    <property type="entry name" value="Family A G protein-coupled receptor-like"/>
    <property type="match status" value="1"/>
</dbReference>
<evidence type="ECO:0000256" key="4">
    <source>
        <dbReference type="ARBA" id="ARBA00023136"/>
    </source>
</evidence>
<feature type="domain" description="G-protein coupled receptors family 1 profile" evidence="6">
    <location>
        <begin position="1"/>
        <end position="182"/>
    </location>
</feature>
<evidence type="ECO:0000256" key="2">
    <source>
        <dbReference type="ARBA" id="ARBA00022692"/>
    </source>
</evidence>
<gene>
    <name evidence="7" type="ORF">MSPICULIGERA_LOCUS13305</name>
</gene>
<comment type="subcellular location">
    <subcellularLocation>
        <location evidence="1">Membrane</location>
    </subcellularLocation>
</comment>
<dbReference type="AlphaFoldDB" id="A0AA36CTE2"/>
<protein>
    <recommendedName>
        <fullName evidence="6">G-protein coupled receptors family 1 profile domain-containing protein</fullName>
    </recommendedName>
</protein>
<keyword evidence="8" id="KW-1185">Reference proteome</keyword>
<sequence>MATERATTITQQPIKLFGGYRTAAFLAANIAITLSLTLPILAAAVPVRPFTNRYLCSIAEGAPMYRALVQVIVYLLALVAMLICTGAIYMRRQISSIPQQSHEFTEFITKTRALQEDTLLGKLSVRLFCAFVIIVGPYAVMELVFEISGSIELNAEVGIQQDVDTLLTWLCFVYPLIAPILICCSCDDIWSQVLETFCCKSQEPPTIGPYFMGAGKNNPNAGVMTLVATSEGVQLRLPQNVQYPIPPAPAYDDYLSYPTPRASQPSIESTETFD</sequence>
<feature type="transmembrane region" description="Helical" evidence="5">
    <location>
        <begin position="23"/>
        <end position="47"/>
    </location>
</feature>
<dbReference type="Gene3D" id="1.20.1070.10">
    <property type="entry name" value="Rhodopsin 7-helix transmembrane proteins"/>
    <property type="match status" value="1"/>
</dbReference>
<accession>A0AA36CTE2</accession>
<dbReference type="EMBL" id="CATQJA010002635">
    <property type="protein sequence ID" value="CAJ0574985.1"/>
    <property type="molecule type" value="Genomic_DNA"/>
</dbReference>
<keyword evidence="3 5" id="KW-1133">Transmembrane helix</keyword>
<evidence type="ECO:0000259" key="6">
    <source>
        <dbReference type="PROSITE" id="PS50262"/>
    </source>
</evidence>
<evidence type="ECO:0000256" key="3">
    <source>
        <dbReference type="ARBA" id="ARBA00022989"/>
    </source>
</evidence>
<feature type="transmembrane region" description="Helical" evidence="5">
    <location>
        <begin position="125"/>
        <end position="145"/>
    </location>
</feature>
<evidence type="ECO:0000313" key="8">
    <source>
        <dbReference type="Proteomes" id="UP001177023"/>
    </source>
</evidence>
<reference evidence="7" key="1">
    <citation type="submission" date="2023-06" db="EMBL/GenBank/DDBJ databases">
        <authorList>
            <person name="Delattre M."/>
        </authorList>
    </citation>
    <scope>NUCLEOTIDE SEQUENCE</scope>
    <source>
        <strain evidence="7">AF72</strain>
    </source>
</reference>
<keyword evidence="4 5" id="KW-0472">Membrane</keyword>
<dbReference type="PROSITE" id="PS50262">
    <property type="entry name" value="G_PROTEIN_RECEP_F1_2"/>
    <property type="match status" value="1"/>
</dbReference>
<proteinExistence type="predicted"/>
<feature type="transmembrane region" description="Helical" evidence="5">
    <location>
        <begin position="165"/>
        <end position="184"/>
    </location>
</feature>
<name>A0AA36CTE2_9BILA</name>
<dbReference type="InterPro" id="IPR017452">
    <property type="entry name" value="GPCR_Rhodpsn_7TM"/>
</dbReference>
<evidence type="ECO:0000256" key="5">
    <source>
        <dbReference type="SAM" id="Phobius"/>
    </source>
</evidence>